<dbReference type="InterPro" id="IPR010504">
    <property type="entry name" value="AH_dom"/>
</dbReference>
<dbReference type="PANTHER" id="PTHR12141">
    <property type="entry name" value="ARFAPTIN-RELATED"/>
    <property type="match status" value="1"/>
</dbReference>
<evidence type="ECO:0000313" key="4">
    <source>
        <dbReference type="Proteomes" id="UP000007879"/>
    </source>
</evidence>
<reference evidence="3" key="2">
    <citation type="submission" date="2017-05" db="UniProtKB">
        <authorList>
            <consortium name="EnsemblMetazoa"/>
        </authorList>
    </citation>
    <scope>IDENTIFICATION</scope>
</reference>
<evidence type="ECO:0000259" key="2">
    <source>
        <dbReference type="PROSITE" id="PS50870"/>
    </source>
</evidence>
<accession>A0A1X7VN38</accession>
<dbReference type="GO" id="GO:0032588">
    <property type="term" value="C:trans-Golgi network membrane"/>
    <property type="evidence" value="ECO:0007669"/>
    <property type="project" value="TreeGrafter"/>
</dbReference>
<dbReference type="SMART" id="SM01015">
    <property type="entry name" value="Arfaptin"/>
    <property type="match status" value="1"/>
</dbReference>
<dbReference type="GO" id="GO:0005543">
    <property type="term" value="F:phospholipid binding"/>
    <property type="evidence" value="ECO:0007669"/>
    <property type="project" value="TreeGrafter"/>
</dbReference>
<organism evidence="3">
    <name type="scientific">Amphimedon queenslandica</name>
    <name type="common">Sponge</name>
    <dbReference type="NCBI Taxonomy" id="400682"/>
    <lineage>
        <taxon>Eukaryota</taxon>
        <taxon>Metazoa</taxon>
        <taxon>Porifera</taxon>
        <taxon>Demospongiae</taxon>
        <taxon>Heteroscleromorpha</taxon>
        <taxon>Haplosclerida</taxon>
        <taxon>Niphatidae</taxon>
        <taxon>Amphimedon</taxon>
    </lineage>
</organism>
<dbReference type="Pfam" id="PF06456">
    <property type="entry name" value="Arfaptin"/>
    <property type="match status" value="1"/>
</dbReference>
<feature type="region of interest" description="Disordered" evidence="1">
    <location>
        <begin position="1"/>
        <end position="98"/>
    </location>
</feature>
<dbReference type="PROSITE" id="PS50870">
    <property type="entry name" value="AH"/>
    <property type="match status" value="1"/>
</dbReference>
<gene>
    <name evidence="3" type="primary">100638288</name>
</gene>
<sequence>MADEVNGLNGGEEEAPTLETVDLDSSALESDGGRAPVLSFQREEEEEEDSDQDEPPSKGGGGAPTAPTGGATGPVFVSGPEGTRQHKKQTRSISETTSSIKDWSITHMKMTRQVLSEQFGRATRTVDPDLEARVAAIRDTQKKYNNLTSLMGQLRFHMESFLNTQTSLAEHFGFLSVRCPELHTEFTFNSITQKRLAHNGKKLLAAMNYFIANVYTVSSKAIEDTLTTAKSYESVRLLHDAYRTDLEAAQKVASVNQSASAAAKVTALQEQYDKHRVRYDQLRKDLDIKLKLLDENRLKVMQKHLVLLNNGFAAYFSGSNETMENIMEEFRERLRDNVFTNDPPAWLEELSESQQESAEPDSSKATRRQLNST</sequence>
<dbReference type="PANTHER" id="PTHR12141:SF5">
    <property type="entry name" value="ARFAPTIN"/>
    <property type="match status" value="1"/>
</dbReference>
<feature type="domain" description="AH" evidence="2">
    <location>
        <begin position="125"/>
        <end position="328"/>
    </location>
</feature>
<evidence type="ECO:0000256" key="1">
    <source>
        <dbReference type="SAM" id="MobiDB-lite"/>
    </source>
</evidence>
<dbReference type="Gene3D" id="1.20.1270.60">
    <property type="entry name" value="Arfaptin homology (AH) domain/BAR domain"/>
    <property type="match status" value="1"/>
</dbReference>
<dbReference type="OrthoDB" id="9994780at2759"/>
<keyword evidence="4" id="KW-1185">Reference proteome</keyword>
<dbReference type="EnsemblMetazoa" id="XM_003383308.3">
    <property type="protein sequence ID" value="XP_003383356.1"/>
    <property type="gene ID" value="LOC100638288"/>
</dbReference>
<feature type="region of interest" description="Disordered" evidence="1">
    <location>
        <begin position="349"/>
        <end position="373"/>
    </location>
</feature>
<dbReference type="KEGG" id="aqu:100638288"/>
<dbReference type="GO" id="GO:0019904">
    <property type="term" value="F:protein domain specific binding"/>
    <property type="evidence" value="ECO:0007669"/>
    <property type="project" value="InterPro"/>
</dbReference>
<evidence type="ECO:0000313" key="3">
    <source>
        <dbReference type="EnsemblMetazoa" id="Aqu2.1.41811_001"/>
    </source>
</evidence>
<dbReference type="GO" id="GO:0006886">
    <property type="term" value="P:intracellular protein transport"/>
    <property type="evidence" value="ECO:0007669"/>
    <property type="project" value="TreeGrafter"/>
</dbReference>
<name>A0A1X7VN38_AMPQE</name>
<dbReference type="Proteomes" id="UP000007879">
    <property type="component" value="Unassembled WGS sequence"/>
</dbReference>
<dbReference type="InParanoid" id="A0A1X7VN38"/>
<proteinExistence type="predicted"/>
<dbReference type="STRING" id="400682.A0A1X7VN38"/>
<dbReference type="OMA" id="ECARIEY"/>
<dbReference type="InterPro" id="IPR030798">
    <property type="entry name" value="Arfaptin_fam"/>
</dbReference>
<dbReference type="eggNOG" id="KOG3876">
    <property type="taxonomic scope" value="Eukaryota"/>
</dbReference>
<protein>
    <recommendedName>
        <fullName evidence="2">AH domain-containing protein</fullName>
    </recommendedName>
</protein>
<feature type="compositionally biased region" description="Acidic residues" evidence="1">
    <location>
        <begin position="43"/>
        <end position="54"/>
    </location>
</feature>
<dbReference type="AlphaFoldDB" id="A0A1X7VN38"/>
<dbReference type="SUPFAM" id="SSF103657">
    <property type="entry name" value="BAR/IMD domain-like"/>
    <property type="match status" value="1"/>
</dbReference>
<dbReference type="GO" id="GO:0034315">
    <property type="term" value="P:regulation of Arp2/3 complex-mediated actin nucleation"/>
    <property type="evidence" value="ECO:0007669"/>
    <property type="project" value="TreeGrafter"/>
</dbReference>
<reference evidence="4" key="1">
    <citation type="journal article" date="2010" name="Nature">
        <title>The Amphimedon queenslandica genome and the evolution of animal complexity.</title>
        <authorList>
            <person name="Srivastava M."/>
            <person name="Simakov O."/>
            <person name="Chapman J."/>
            <person name="Fahey B."/>
            <person name="Gauthier M.E."/>
            <person name="Mitros T."/>
            <person name="Richards G.S."/>
            <person name="Conaco C."/>
            <person name="Dacre M."/>
            <person name="Hellsten U."/>
            <person name="Larroux C."/>
            <person name="Putnam N.H."/>
            <person name="Stanke M."/>
            <person name="Adamska M."/>
            <person name="Darling A."/>
            <person name="Degnan S.M."/>
            <person name="Oakley T.H."/>
            <person name="Plachetzki D.C."/>
            <person name="Zhai Y."/>
            <person name="Adamski M."/>
            <person name="Calcino A."/>
            <person name="Cummins S.F."/>
            <person name="Goodstein D.M."/>
            <person name="Harris C."/>
            <person name="Jackson D.J."/>
            <person name="Leys S.P."/>
            <person name="Shu S."/>
            <person name="Woodcroft B.J."/>
            <person name="Vervoort M."/>
            <person name="Kosik K.S."/>
            <person name="Manning G."/>
            <person name="Degnan B.M."/>
            <person name="Rokhsar D.S."/>
        </authorList>
    </citation>
    <scope>NUCLEOTIDE SEQUENCE [LARGE SCALE GENOMIC DNA]</scope>
</reference>
<dbReference type="EnsemblMetazoa" id="Aqu2.1.41811_001">
    <property type="protein sequence ID" value="Aqu2.1.41811_001"/>
    <property type="gene ID" value="Aqu2.1.41811"/>
</dbReference>
<dbReference type="InterPro" id="IPR027267">
    <property type="entry name" value="AH/BAR_dom_sf"/>
</dbReference>